<dbReference type="PANTHER" id="PTHR43790:SF3">
    <property type="entry name" value="D-ALLOSE IMPORT ATP-BINDING PROTEIN ALSA-RELATED"/>
    <property type="match status" value="1"/>
</dbReference>
<dbReference type="Proteomes" id="UP000217182">
    <property type="component" value="Chromosome"/>
</dbReference>
<dbReference type="Pfam" id="PF00005">
    <property type="entry name" value="ABC_tran"/>
    <property type="match status" value="2"/>
</dbReference>
<sequence length="504" mass="55349">MQPLLQLKGIDKAFPGVKALSGAALSVYPGKVMALVGENGAGKSTMMKVLTGIYSKDAGSLQFLGKEVAFNGPKDSQAAGIGIIHQELNLIPQLTIAENIFLGREFVNRWGRIDWKRMYAEADKLLARLNLRYSSHRLVGELSIGDQQMVEIAKVMSFESQVLIMDEPTDALTDTETASLFKVINELKAQGRGIVYISHRLKEIFEICDDVTVFRDGQFITERPVAELQEDTLIELMVGRRLEEQYPRLNLPRGEKRLQVSHLSGPGVDDVSFSLCRGEIIGVAGLMGAGRTELMKLLYGAALRCGGSVQLDGREVLARTPQDGLANGIVYISEDRKRDGLVLGMSVKENMSLTALRYFSRAGGSLKHAAERQAVGDFIRLFNIKTPTLDQPIGLLSGGNQQKVAIARGLMTRPKVLILDEPTRGVDVGAKKEIYQLINQFKQEGLSIILVSSEMPEVMGMSDRILVMHEGRLSGEFPIEQATQEALMAAAVGKQYGESRSNRI</sequence>
<dbReference type="InterPro" id="IPR003439">
    <property type="entry name" value="ABC_transporter-like_ATP-bd"/>
</dbReference>
<dbReference type="EMBL" id="CP014136">
    <property type="protein sequence ID" value="ATA19917.1"/>
    <property type="molecule type" value="Genomic_DNA"/>
</dbReference>
<dbReference type="InterPro" id="IPR050107">
    <property type="entry name" value="ABC_carbohydrate_import_ATPase"/>
</dbReference>
<dbReference type="GO" id="GO:0005524">
    <property type="term" value="F:ATP binding"/>
    <property type="evidence" value="ECO:0007669"/>
    <property type="project" value="UniProtKB-KW"/>
</dbReference>
<name>A0A250B192_9GAMM</name>
<evidence type="ECO:0000256" key="3">
    <source>
        <dbReference type="ARBA" id="ARBA00022475"/>
    </source>
</evidence>
<keyword evidence="3" id="KW-1003">Cell membrane</keyword>
<dbReference type="PROSITE" id="PS00211">
    <property type="entry name" value="ABC_TRANSPORTER_1"/>
    <property type="match status" value="1"/>
</dbReference>
<evidence type="ECO:0000256" key="6">
    <source>
        <dbReference type="ARBA" id="ARBA00022741"/>
    </source>
</evidence>
<dbReference type="InterPro" id="IPR027417">
    <property type="entry name" value="P-loop_NTPase"/>
</dbReference>
<dbReference type="OrthoDB" id="9776369at2"/>
<proteinExistence type="predicted"/>
<feature type="domain" description="ABC transporter" evidence="10">
    <location>
        <begin position="249"/>
        <end position="495"/>
    </location>
</feature>
<dbReference type="InterPro" id="IPR017871">
    <property type="entry name" value="ABC_transporter-like_CS"/>
</dbReference>
<keyword evidence="6" id="KW-0547">Nucleotide-binding</keyword>
<reference evidence="11 12" key="1">
    <citation type="submission" date="2016-01" db="EMBL/GenBank/DDBJ databases">
        <authorList>
            <person name="Oliw E.H."/>
        </authorList>
    </citation>
    <scope>NUCLEOTIDE SEQUENCE [LARGE SCALE GENOMIC DNA]</scope>
    <source>
        <strain evidence="11 12">FRB97</strain>
    </source>
</reference>
<dbReference type="PROSITE" id="PS50893">
    <property type="entry name" value="ABC_TRANSPORTER_2"/>
    <property type="match status" value="2"/>
</dbReference>
<gene>
    <name evidence="11" type="ORF">AWC35_11540</name>
</gene>
<evidence type="ECO:0000256" key="1">
    <source>
        <dbReference type="ARBA" id="ARBA00004417"/>
    </source>
</evidence>
<dbReference type="GO" id="GO:0016887">
    <property type="term" value="F:ATP hydrolysis activity"/>
    <property type="evidence" value="ECO:0007669"/>
    <property type="project" value="InterPro"/>
</dbReference>
<dbReference type="AlphaFoldDB" id="A0A250B192"/>
<keyword evidence="2" id="KW-0813">Transport</keyword>
<evidence type="ECO:0000259" key="10">
    <source>
        <dbReference type="PROSITE" id="PS50893"/>
    </source>
</evidence>
<dbReference type="KEGG" id="gqu:AWC35_11540"/>
<evidence type="ECO:0000313" key="12">
    <source>
        <dbReference type="Proteomes" id="UP000217182"/>
    </source>
</evidence>
<evidence type="ECO:0000256" key="5">
    <source>
        <dbReference type="ARBA" id="ARBA00022737"/>
    </source>
</evidence>
<comment type="subcellular location">
    <subcellularLocation>
        <location evidence="1">Cell inner membrane</location>
        <topology evidence="1">Peripheral membrane protein</topology>
    </subcellularLocation>
</comment>
<dbReference type="CDD" id="cd03216">
    <property type="entry name" value="ABC_Carb_Monos_I"/>
    <property type="match status" value="1"/>
</dbReference>
<evidence type="ECO:0000256" key="9">
    <source>
        <dbReference type="ARBA" id="ARBA00023136"/>
    </source>
</evidence>
<feature type="domain" description="ABC transporter" evidence="10">
    <location>
        <begin position="5"/>
        <end position="241"/>
    </location>
</feature>
<dbReference type="GO" id="GO:0015749">
    <property type="term" value="P:monosaccharide transmembrane transport"/>
    <property type="evidence" value="ECO:0007669"/>
    <property type="project" value="UniProtKB-ARBA"/>
</dbReference>
<keyword evidence="9" id="KW-0472">Membrane</keyword>
<dbReference type="SMART" id="SM00382">
    <property type="entry name" value="AAA"/>
    <property type="match status" value="2"/>
</dbReference>
<evidence type="ECO:0000256" key="2">
    <source>
        <dbReference type="ARBA" id="ARBA00022448"/>
    </source>
</evidence>
<keyword evidence="5" id="KW-0677">Repeat</keyword>
<dbReference type="SUPFAM" id="SSF52540">
    <property type="entry name" value="P-loop containing nucleoside triphosphate hydrolases"/>
    <property type="match status" value="2"/>
</dbReference>
<dbReference type="CDD" id="cd03215">
    <property type="entry name" value="ABC_Carb_Monos_II"/>
    <property type="match status" value="1"/>
</dbReference>
<dbReference type="GO" id="GO:0005886">
    <property type="term" value="C:plasma membrane"/>
    <property type="evidence" value="ECO:0007669"/>
    <property type="project" value="UniProtKB-SubCell"/>
</dbReference>
<organism evidence="11 12">
    <name type="scientific">Gibbsiella quercinecans</name>
    <dbReference type="NCBI Taxonomy" id="929813"/>
    <lineage>
        <taxon>Bacteria</taxon>
        <taxon>Pseudomonadati</taxon>
        <taxon>Pseudomonadota</taxon>
        <taxon>Gammaproteobacteria</taxon>
        <taxon>Enterobacterales</taxon>
        <taxon>Yersiniaceae</taxon>
        <taxon>Gibbsiella</taxon>
    </lineage>
</organism>
<protein>
    <submittedName>
        <fullName evidence="11">Sugar ABC transporter ATP-binding protein</fullName>
    </submittedName>
</protein>
<dbReference type="FunFam" id="3.40.50.300:FF:000127">
    <property type="entry name" value="Ribose import ATP-binding protein RbsA"/>
    <property type="match status" value="1"/>
</dbReference>
<keyword evidence="7 11" id="KW-0067">ATP-binding</keyword>
<keyword evidence="12" id="KW-1185">Reference proteome</keyword>
<dbReference type="Gene3D" id="3.40.50.300">
    <property type="entry name" value="P-loop containing nucleotide triphosphate hydrolases"/>
    <property type="match status" value="2"/>
</dbReference>
<dbReference type="NCBIfam" id="NF008030">
    <property type="entry name" value="PRK10762.1"/>
    <property type="match status" value="1"/>
</dbReference>
<evidence type="ECO:0000313" key="11">
    <source>
        <dbReference type="EMBL" id="ATA19917.1"/>
    </source>
</evidence>
<keyword evidence="4" id="KW-0762">Sugar transport</keyword>
<evidence type="ECO:0000256" key="8">
    <source>
        <dbReference type="ARBA" id="ARBA00022967"/>
    </source>
</evidence>
<accession>A0A250B192</accession>
<evidence type="ECO:0000256" key="7">
    <source>
        <dbReference type="ARBA" id="ARBA00022840"/>
    </source>
</evidence>
<dbReference type="InterPro" id="IPR003593">
    <property type="entry name" value="AAA+_ATPase"/>
</dbReference>
<dbReference type="FunFam" id="3.40.50.300:FF:000126">
    <property type="entry name" value="Galactose/methyl galactoside import ATP-binding protein MglA"/>
    <property type="match status" value="1"/>
</dbReference>
<dbReference type="PANTHER" id="PTHR43790">
    <property type="entry name" value="CARBOHYDRATE TRANSPORT ATP-BINDING PROTEIN MG119-RELATED"/>
    <property type="match status" value="1"/>
</dbReference>
<evidence type="ECO:0000256" key="4">
    <source>
        <dbReference type="ARBA" id="ARBA00022597"/>
    </source>
</evidence>
<dbReference type="RefSeq" id="WP_095846524.1">
    <property type="nucleotide sequence ID" value="NZ_CP014136.1"/>
</dbReference>
<keyword evidence="8" id="KW-1278">Translocase</keyword>